<feature type="non-terminal residue" evidence="1">
    <location>
        <position position="1"/>
    </location>
</feature>
<dbReference type="EMBL" id="CAJVPY010002142">
    <property type="protein sequence ID" value="CAG8550065.1"/>
    <property type="molecule type" value="Genomic_DNA"/>
</dbReference>
<protein>
    <submittedName>
        <fullName evidence="1">11700_t:CDS:1</fullName>
    </submittedName>
</protein>
<accession>A0A9N9FQA8</accession>
<evidence type="ECO:0000313" key="1">
    <source>
        <dbReference type="EMBL" id="CAG8550065.1"/>
    </source>
</evidence>
<gene>
    <name evidence="1" type="ORF">DERYTH_LOCUS5224</name>
</gene>
<dbReference type="AlphaFoldDB" id="A0A9N9FQA8"/>
<organism evidence="1 2">
    <name type="scientific">Dentiscutata erythropus</name>
    <dbReference type="NCBI Taxonomy" id="1348616"/>
    <lineage>
        <taxon>Eukaryota</taxon>
        <taxon>Fungi</taxon>
        <taxon>Fungi incertae sedis</taxon>
        <taxon>Mucoromycota</taxon>
        <taxon>Glomeromycotina</taxon>
        <taxon>Glomeromycetes</taxon>
        <taxon>Diversisporales</taxon>
        <taxon>Gigasporaceae</taxon>
        <taxon>Dentiscutata</taxon>
    </lineage>
</organism>
<evidence type="ECO:0000313" key="2">
    <source>
        <dbReference type="Proteomes" id="UP000789405"/>
    </source>
</evidence>
<reference evidence="1" key="1">
    <citation type="submission" date="2021-06" db="EMBL/GenBank/DDBJ databases">
        <authorList>
            <person name="Kallberg Y."/>
            <person name="Tangrot J."/>
            <person name="Rosling A."/>
        </authorList>
    </citation>
    <scope>NUCLEOTIDE SEQUENCE</scope>
    <source>
        <strain evidence="1">MA453B</strain>
    </source>
</reference>
<comment type="caution">
    <text evidence="1">The sequence shown here is derived from an EMBL/GenBank/DDBJ whole genome shotgun (WGS) entry which is preliminary data.</text>
</comment>
<sequence length="39" mass="4455">PGGPSTHTFMGQPGWNIVKFFHPIGIHCITYDNWLDEIQ</sequence>
<dbReference type="Proteomes" id="UP000789405">
    <property type="component" value="Unassembled WGS sequence"/>
</dbReference>
<name>A0A9N9FQA8_9GLOM</name>
<keyword evidence="2" id="KW-1185">Reference proteome</keyword>
<proteinExistence type="predicted"/>